<dbReference type="EMBL" id="KN837930">
    <property type="protein sequence ID" value="KIJ22809.1"/>
    <property type="molecule type" value="Genomic_DNA"/>
</dbReference>
<dbReference type="Proteomes" id="UP000054279">
    <property type="component" value="Unassembled WGS sequence"/>
</dbReference>
<name>A0A0C9TLR3_SPHS4</name>
<sequence length="55" mass="6044">MFVASERFAADQATVTISSGRRSTSSKDAISDPITDSMAFSALYSLARMLQRKRL</sequence>
<feature type="non-terminal residue" evidence="1">
    <location>
        <position position="55"/>
    </location>
</feature>
<evidence type="ECO:0000313" key="2">
    <source>
        <dbReference type="Proteomes" id="UP000054279"/>
    </source>
</evidence>
<accession>A0A0C9TLR3</accession>
<protein>
    <submittedName>
        <fullName evidence="1">Uncharacterized protein</fullName>
    </submittedName>
</protein>
<evidence type="ECO:0000313" key="1">
    <source>
        <dbReference type="EMBL" id="KIJ22809.1"/>
    </source>
</evidence>
<keyword evidence="2" id="KW-1185">Reference proteome</keyword>
<dbReference type="HOGENOM" id="CLU_3038194_0_0_1"/>
<proteinExistence type="predicted"/>
<organism evidence="1 2">
    <name type="scientific">Sphaerobolus stellatus (strain SS14)</name>
    <dbReference type="NCBI Taxonomy" id="990650"/>
    <lineage>
        <taxon>Eukaryota</taxon>
        <taxon>Fungi</taxon>
        <taxon>Dikarya</taxon>
        <taxon>Basidiomycota</taxon>
        <taxon>Agaricomycotina</taxon>
        <taxon>Agaricomycetes</taxon>
        <taxon>Phallomycetidae</taxon>
        <taxon>Geastrales</taxon>
        <taxon>Sphaerobolaceae</taxon>
        <taxon>Sphaerobolus</taxon>
    </lineage>
</organism>
<dbReference type="AlphaFoldDB" id="A0A0C9TLR3"/>
<gene>
    <name evidence="1" type="ORF">M422DRAFT_39916</name>
</gene>
<reference evidence="1 2" key="1">
    <citation type="submission" date="2014-06" db="EMBL/GenBank/DDBJ databases">
        <title>Evolutionary Origins and Diversification of the Mycorrhizal Mutualists.</title>
        <authorList>
            <consortium name="DOE Joint Genome Institute"/>
            <consortium name="Mycorrhizal Genomics Consortium"/>
            <person name="Kohler A."/>
            <person name="Kuo A."/>
            <person name="Nagy L.G."/>
            <person name="Floudas D."/>
            <person name="Copeland A."/>
            <person name="Barry K.W."/>
            <person name="Cichocki N."/>
            <person name="Veneault-Fourrey C."/>
            <person name="LaButti K."/>
            <person name="Lindquist E.A."/>
            <person name="Lipzen A."/>
            <person name="Lundell T."/>
            <person name="Morin E."/>
            <person name="Murat C."/>
            <person name="Riley R."/>
            <person name="Ohm R."/>
            <person name="Sun H."/>
            <person name="Tunlid A."/>
            <person name="Henrissat B."/>
            <person name="Grigoriev I.V."/>
            <person name="Hibbett D.S."/>
            <person name="Martin F."/>
        </authorList>
    </citation>
    <scope>NUCLEOTIDE SEQUENCE [LARGE SCALE GENOMIC DNA]</scope>
    <source>
        <strain evidence="1 2">SS14</strain>
    </source>
</reference>